<dbReference type="Pfam" id="PF01979">
    <property type="entry name" value="Amidohydro_1"/>
    <property type="match status" value="1"/>
</dbReference>
<proteinExistence type="inferred from homology"/>
<dbReference type="SUPFAM" id="SSF51338">
    <property type="entry name" value="Composite domain of metallo-dependent hydrolases"/>
    <property type="match status" value="2"/>
</dbReference>
<dbReference type="InterPro" id="IPR032466">
    <property type="entry name" value="Metal_Hydrolase"/>
</dbReference>
<reference evidence="7" key="1">
    <citation type="journal article" date="2023" name="J. Hazard. Mater.">
        <title>Anaerobic biodegradation of pyrene and benzo[a]pyrene by a new sulfate-reducing Desulforamulus aquiferis strain DSA.</title>
        <authorList>
            <person name="Zhang Z."/>
            <person name="Sun J."/>
            <person name="Gong X."/>
            <person name="Wang C."/>
            <person name="Wang H."/>
        </authorList>
    </citation>
    <scope>NUCLEOTIDE SEQUENCE</scope>
    <source>
        <strain evidence="7">DSA</strain>
    </source>
</reference>
<dbReference type="InterPro" id="IPR011778">
    <property type="entry name" value="Hydantoinase/dihydroPyrase"/>
</dbReference>
<evidence type="ECO:0000313" key="7">
    <source>
        <dbReference type="EMBL" id="MDO7788843.1"/>
    </source>
</evidence>
<dbReference type="InterPro" id="IPR050378">
    <property type="entry name" value="Metallo-dep_Hydrolases_sf"/>
</dbReference>
<evidence type="ECO:0000256" key="1">
    <source>
        <dbReference type="ARBA" id="ARBA00001947"/>
    </source>
</evidence>
<dbReference type="InterPro" id="IPR006680">
    <property type="entry name" value="Amidohydro-rel"/>
</dbReference>
<comment type="cofactor">
    <cofactor evidence="1">
        <name>Zn(2+)</name>
        <dbReference type="ChEBI" id="CHEBI:29105"/>
    </cofactor>
</comment>
<evidence type="ECO:0000256" key="3">
    <source>
        <dbReference type="ARBA" id="ARBA00022723"/>
    </source>
</evidence>
<feature type="domain" description="Amidohydrolase-related" evidence="6">
    <location>
        <begin position="52"/>
        <end position="437"/>
    </location>
</feature>
<keyword evidence="3" id="KW-0479">Metal-binding</keyword>
<organism evidence="7 8">
    <name type="scientific">Desulforamulus aquiferis</name>
    <dbReference type="NCBI Taxonomy" id="1397668"/>
    <lineage>
        <taxon>Bacteria</taxon>
        <taxon>Bacillati</taxon>
        <taxon>Bacillota</taxon>
        <taxon>Clostridia</taxon>
        <taxon>Eubacteriales</taxon>
        <taxon>Peptococcaceae</taxon>
        <taxon>Desulforamulus</taxon>
    </lineage>
</organism>
<dbReference type="GO" id="GO:0004157">
    <property type="term" value="F:dihydropyrimidinase activity"/>
    <property type="evidence" value="ECO:0007669"/>
    <property type="project" value="UniProtKB-EC"/>
</dbReference>
<gene>
    <name evidence="7" type="primary">hydA</name>
    <name evidence="7" type="ORF">P6N53_16615</name>
</gene>
<evidence type="ECO:0000256" key="4">
    <source>
        <dbReference type="ARBA" id="ARBA00022801"/>
    </source>
</evidence>
<dbReference type="GO" id="GO:0005829">
    <property type="term" value="C:cytosol"/>
    <property type="evidence" value="ECO:0007669"/>
    <property type="project" value="TreeGrafter"/>
</dbReference>
<evidence type="ECO:0000256" key="5">
    <source>
        <dbReference type="PIRSR" id="PIRSR611778-50"/>
    </source>
</evidence>
<dbReference type="NCBIfam" id="TIGR02033">
    <property type="entry name" value="D-hydantoinase"/>
    <property type="match status" value="1"/>
</dbReference>
<dbReference type="EC" id="3.5.2.2" evidence="7"/>
<comment type="similarity">
    <text evidence="2">Belongs to the metallo-dependent hydrolases superfamily. Hydantoinase/dihydropyrimidinase family.</text>
</comment>
<dbReference type="AlphaFoldDB" id="A0AAW7ZGM1"/>
<comment type="PTM">
    <text evidence="5">Carbamylation allows a single lysine to coordinate two divalent metal cations.</text>
</comment>
<protein>
    <submittedName>
        <fullName evidence="7">Dihydropyrimidinase</fullName>
        <ecNumber evidence="7">3.5.2.2</ecNumber>
    </submittedName>
</protein>
<dbReference type="RefSeq" id="WP_304545140.1">
    <property type="nucleotide sequence ID" value="NZ_JARPTC010000025.1"/>
</dbReference>
<dbReference type="GO" id="GO:0046872">
    <property type="term" value="F:metal ion binding"/>
    <property type="evidence" value="ECO:0007669"/>
    <property type="project" value="UniProtKB-KW"/>
</dbReference>
<name>A0AAW7ZGM1_9FIRM</name>
<dbReference type="EMBL" id="JARPTC010000025">
    <property type="protein sequence ID" value="MDO7788843.1"/>
    <property type="molecule type" value="Genomic_DNA"/>
</dbReference>
<dbReference type="FunFam" id="3.20.20.140:FF:000076">
    <property type="entry name" value="Dihydropyrimidinase like 2"/>
    <property type="match status" value="1"/>
</dbReference>
<dbReference type="Proteomes" id="UP001172911">
    <property type="component" value="Unassembled WGS sequence"/>
</dbReference>
<evidence type="ECO:0000313" key="8">
    <source>
        <dbReference type="Proteomes" id="UP001172911"/>
    </source>
</evidence>
<keyword evidence="4 7" id="KW-0378">Hydrolase</keyword>
<keyword evidence="8" id="KW-1185">Reference proteome</keyword>
<dbReference type="Gene3D" id="3.20.20.140">
    <property type="entry name" value="Metal-dependent hydrolases"/>
    <property type="match status" value="1"/>
</dbReference>
<dbReference type="Gene3D" id="2.30.40.10">
    <property type="entry name" value="Urease, subunit C, domain 1"/>
    <property type="match status" value="1"/>
</dbReference>
<reference evidence="7" key="2">
    <citation type="submission" date="2023-03" db="EMBL/GenBank/DDBJ databases">
        <authorList>
            <person name="Zhang Z."/>
        </authorList>
    </citation>
    <scope>NUCLEOTIDE SEQUENCE</scope>
    <source>
        <strain evidence="7">DSA</strain>
    </source>
</reference>
<sequence>MKKFDLVITKGTIVTASDIFQADLAIQGDKIAAIGPSLAPFGNRLMDAGGKYLFPGGIDVHTHLDMPSGGIVTSDDFYTGTVAAACGGTTTIIDFANQSPGESLEETVDIWHRKAEGKAVIDYSFHITVCDMRDSVFNEIPDMIRRGYPSFKLFTTYDGLRVEDGVLIRALKQTREHGGIVCVHAENHHMIQYLVKELLTEGKTAPQYHALSRPALAEQEAVARVIRLGQLVEAPIYIVHLSSREALGEISRARREGLPVMAETCPQYLLLSDKYYLEPDFQGAKYVMSPPLRPWESQEELWKGIAGGAIQVVATDHCPYNYKGQKDLGREAFNRIPNGSPGIEARMSLIYNYGINEQIIDLCKYVEITATNPAKIFGLYPQKGTLGVGSDADIIIFDPNLEKTISKDLLHERVDYTPYQGMEVKGYPVATIARGELIVEEGRFIGKQGRGNFLRRSHPVVL</sequence>
<evidence type="ECO:0000256" key="2">
    <source>
        <dbReference type="ARBA" id="ARBA00008829"/>
    </source>
</evidence>
<dbReference type="CDD" id="cd01314">
    <property type="entry name" value="D-HYD"/>
    <property type="match status" value="1"/>
</dbReference>
<dbReference type="PANTHER" id="PTHR11647:SF1">
    <property type="entry name" value="COLLAPSIN RESPONSE MEDIATOR PROTEIN"/>
    <property type="match status" value="1"/>
</dbReference>
<dbReference type="SUPFAM" id="SSF51556">
    <property type="entry name" value="Metallo-dependent hydrolases"/>
    <property type="match status" value="1"/>
</dbReference>
<accession>A0AAW7ZGM1</accession>
<comment type="caution">
    <text evidence="7">The sequence shown here is derived from an EMBL/GenBank/DDBJ whole genome shotgun (WGS) entry which is preliminary data.</text>
</comment>
<dbReference type="PANTHER" id="PTHR11647">
    <property type="entry name" value="HYDRANTOINASE/DIHYDROPYRIMIDINASE FAMILY MEMBER"/>
    <property type="match status" value="1"/>
</dbReference>
<dbReference type="InterPro" id="IPR011059">
    <property type="entry name" value="Metal-dep_hydrolase_composite"/>
</dbReference>
<feature type="modified residue" description="N6-carboxylysine" evidence="5">
    <location>
        <position position="152"/>
    </location>
</feature>
<evidence type="ECO:0000259" key="6">
    <source>
        <dbReference type="Pfam" id="PF01979"/>
    </source>
</evidence>